<dbReference type="Proteomes" id="UP000664218">
    <property type="component" value="Unassembled WGS sequence"/>
</dbReference>
<name>A0A939KID2_9CLOT</name>
<proteinExistence type="predicted"/>
<dbReference type="Pfam" id="PF01855">
    <property type="entry name" value="POR_N"/>
    <property type="match status" value="1"/>
</dbReference>
<accession>A0A939KID2</accession>
<dbReference type="NCBIfam" id="TIGR03710">
    <property type="entry name" value="OAFO_sf"/>
    <property type="match status" value="1"/>
</dbReference>
<dbReference type="FunFam" id="3.40.50.970:FF:000022">
    <property type="entry name" value="2-oxoglutarate ferredoxin oxidoreductase alpha subunit"/>
    <property type="match status" value="1"/>
</dbReference>
<evidence type="ECO:0000313" key="6">
    <source>
        <dbReference type="Proteomes" id="UP000664218"/>
    </source>
</evidence>
<dbReference type="GO" id="GO:0006979">
    <property type="term" value="P:response to oxidative stress"/>
    <property type="evidence" value="ECO:0007669"/>
    <property type="project" value="TreeGrafter"/>
</dbReference>
<comment type="caution">
    <text evidence="5">The sequence shown here is derived from an EMBL/GenBank/DDBJ whole genome shotgun (WGS) entry which is preliminary data.</text>
</comment>
<dbReference type="SUPFAM" id="SSF52922">
    <property type="entry name" value="TK C-terminal domain-like"/>
    <property type="match status" value="1"/>
</dbReference>
<dbReference type="AlphaFoldDB" id="A0A939KID2"/>
<keyword evidence="6" id="KW-1185">Reference proteome</keyword>
<dbReference type="RefSeq" id="WP_207598340.1">
    <property type="nucleotide sequence ID" value="NZ_JAFNJU010000001.1"/>
</dbReference>
<evidence type="ECO:0000259" key="3">
    <source>
        <dbReference type="Pfam" id="PF01855"/>
    </source>
</evidence>
<dbReference type="SUPFAM" id="SSF52518">
    <property type="entry name" value="Thiamin diphosphate-binding fold (THDP-binding)"/>
    <property type="match status" value="1"/>
</dbReference>
<evidence type="ECO:0000259" key="4">
    <source>
        <dbReference type="Pfam" id="PF17147"/>
    </source>
</evidence>
<dbReference type="InterPro" id="IPR050722">
    <property type="entry name" value="Pyruvate:ferred/Flavod_OxRd"/>
</dbReference>
<dbReference type="GO" id="GO:0016903">
    <property type="term" value="F:oxidoreductase activity, acting on the aldehyde or oxo group of donors"/>
    <property type="evidence" value="ECO:0007669"/>
    <property type="project" value="InterPro"/>
</dbReference>
<dbReference type="InterPro" id="IPR002880">
    <property type="entry name" value="Pyrv_Fd/Flavodoxin_OxRdtase_N"/>
</dbReference>
<evidence type="ECO:0000256" key="1">
    <source>
        <dbReference type="ARBA" id="ARBA00023002"/>
    </source>
</evidence>
<feature type="domain" description="Pyruvate:ferredoxin oxidoreductase core" evidence="4">
    <location>
        <begin position="456"/>
        <end position="532"/>
    </location>
</feature>
<organism evidence="5 6">
    <name type="scientific">Proteiniclasticum aestuarii</name>
    <dbReference type="NCBI Taxonomy" id="2817862"/>
    <lineage>
        <taxon>Bacteria</taxon>
        <taxon>Bacillati</taxon>
        <taxon>Bacillota</taxon>
        <taxon>Clostridia</taxon>
        <taxon>Eubacteriales</taxon>
        <taxon>Clostridiaceae</taxon>
        <taxon>Proteiniclasticum</taxon>
    </lineage>
</organism>
<dbReference type="Gene3D" id="3.40.50.920">
    <property type="match status" value="1"/>
</dbReference>
<dbReference type="PANTHER" id="PTHR32154:SF20">
    <property type="entry name" value="2-OXOGLUTARATE OXIDOREDUCTASE SUBUNIT KORA"/>
    <property type="match status" value="1"/>
</dbReference>
<evidence type="ECO:0000313" key="5">
    <source>
        <dbReference type="EMBL" id="MBO1263836.1"/>
    </source>
</evidence>
<gene>
    <name evidence="5" type="ORF">J3A84_02095</name>
</gene>
<dbReference type="InterPro" id="IPR009014">
    <property type="entry name" value="Transketo_C/PFOR_II"/>
</dbReference>
<dbReference type="InterPro" id="IPR029061">
    <property type="entry name" value="THDP-binding"/>
</dbReference>
<dbReference type="InterPro" id="IPR022367">
    <property type="entry name" value="2-oxoacid/accept_OxRdtase_asu"/>
</dbReference>
<reference evidence="5" key="1">
    <citation type="submission" date="2021-03" db="EMBL/GenBank/DDBJ databases">
        <title>Proteiniclasticum marinus sp. nov., isolated from tidal flat sediment.</title>
        <authorList>
            <person name="Namirimu T."/>
            <person name="Yang J.-A."/>
            <person name="Yang S.-H."/>
            <person name="Kim Y.-J."/>
            <person name="Kwon K.K."/>
        </authorList>
    </citation>
    <scope>NUCLEOTIDE SEQUENCE</scope>
    <source>
        <strain evidence="5">SCR006</strain>
    </source>
</reference>
<dbReference type="InterPro" id="IPR019752">
    <property type="entry name" value="Pyrv/ketoisovalerate_OxRed_cat"/>
</dbReference>
<protein>
    <submittedName>
        <fullName evidence="5">2-oxoacid:acceptor oxidoreductase subunit alpha</fullName>
    </submittedName>
</protein>
<dbReference type="SUPFAM" id="SSF53323">
    <property type="entry name" value="Pyruvate-ferredoxin oxidoreductase, PFOR, domain III"/>
    <property type="match status" value="1"/>
</dbReference>
<sequence length="560" mass="61901">MNFNLLIGGAAGQGMETLSSNLSKILQRRGYHLFTLQDYMSRVRGGHNFFQIRFSENEVKTHRDDLDGIIALNQETVDLHIGRLNPDGFIIADEDVRSDDKRLITIPAKKIAKELGNPKVQSSVILGALLKIYGMDVLHLEDILSKKFNEKVVNQNIEAFEKGHDLETARYEEPETSKEPTMLVQANESIALGALAAGMKFYSAYPMTPATSIMSYLVKKSIPAKVVVEQAEDEIAAINMAIGASYAGVRAMTGTSGGGYSLMVEAVGMAGITETPLVIAEIQRPGPATGLPTRTEQSDLKFVINSSHGEFPKMVIALRHPEDAFYQTARAFNLADKYQIPIILLGDQYMADAVRTVTPFDLDKITIERHLADEEIYRNGKEYKRYELTENGISPRLVPGKVEGTMVNSDSDEHDEAGNITEASDVRINMVEKRAKKLELLKEELLEPDFMGEEDADVLLLGWGSLHSQLSEAIDLLNATGDKKFGALVFGDIWPLPEKLLRAYQAKAKVLVNVEQNYTGQLADLISEVTGIRVDHSVLKYDGRPLSATEIKSKVLEVLS</sequence>
<dbReference type="Gene3D" id="3.40.920.10">
    <property type="entry name" value="Pyruvate-ferredoxin oxidoreductase, PFOR, domain III"/>
    <property type="match status" value="1"/>
</dbReference>
<dbReference type="EMBL" id="JAFNJU010000001">
    <property type="protein sequence ID" value="MBO1263836.1"/>
    <property type="molecule type" value="Genomic_DNA"/>
</dbReference>
<dbReference type="CDD" id="cd07034">
    <property type="entry name" value="TPP_PYR_PFOR_IOR-alpha_like"/>
    <property type="match status" value="1"/>
</dbReference>
<dbReference type="Gene3D" id="3.40.50.970">
    <property type="match status" value="1"/>
</dbReference>
<dbReference type="Pfam" id="PF17147">
    <property type="entry name" value="PFOR_II"/>
    <property type="match status" value="1"/>
</dbReference>
<dbReference type="InterPro" id="IPR002869">
    <property type="entry name" value="Pyrv_flavodox_OxRed_cen"/>
</dbReference>
<feature type="domain" description="Pyruvate/ketoisovalerate oxidoreductase catalytic" evidence="2">
    <location>
        <begin position="11"/>
        <end position="164"/>
    </location>
</feature>
<dbReference type="InterPro" id="IPR033412">
    <property type="entry name" value="PFOR_II"/>
</dbReference>
<keyword evidence="1" id="KW-0560">Oxidoreductase</keyword>
<dbReference type="PANTHER" id="PTHR32154">
    <property type="entry name" value="PYRUVATE-FLAVODOXIN OXIDOREDUCTASE-RELATED"/>
    <property type="match status" value="1"/>
</dbReference>
<dbReference type="Pfam" id="PF01558">
    <property type="entry name" value="POR"/>
    <property type="match status" value="1"/>
</dbReference>
<evidence type="ECO:0000259" key="2">
    <source>
        <dbReference type="Pfam" id="PF01558"/>
    </source>
</evidence>
<feature type="domain" description="Pyruvate flavodoxin/ferredoxin oxidoreductase pyrimidine binding" evidence="3">
    <location>
        <begin position="193"/>
        <end position="432"/>
    </location>
</feature>